<dbReference type="EMBL" id="JAYFUI010000180">
    <property type="protein sequence ID" value="MEA5673045.1"/>
    <property type="molecule type" value="Genomic_DNA"/>
</dbReference>
<dbReference type="Proteomes" id="UP001302573">
    <property type="component" value="Unassembled WGS sequence"/>
</dbReference>
<reference evidence="1 2" key="1">
    <citation type="submission" date="2023-12" db="EMBL/GenBank/DDBJ databases">
        <title>Pseudomonas machongensis sp. nov., isolated from wilted pepper plants (Capsicum annuum).</title>
        <authorList>
            <person name="Qiu M."/>
            <person name="Li Y."/>
            <person name="Liu Q."/>
            <person name="Zhang X."/>
            <person name="Huang Y."/>
            <person name="Guo R."/>
            <person name="Hu M."/>
            <person name="Zhou J."/>
            <person name="Zhou X."/>
        </authorList>
    </citation>
    <scope>NUCLEOTIDE SEQUENCE [LARGE SCALE GENOMIC DNA]</scope>
    <source>
        <strain evidence="1 2">MH2</strain>
    </source>
</reference>
<organism evidence="1 2">
    <name type="scientific">Pseudomonas machongensis</name>
    <dbReference type="NCBI Taxonomy" id="3110229"/>
    <lineage>
        <taxon>Bacteria</taxon>
        <taxon>Pseudomonadati</taxon>
        <taxon>Pseudomonadota</taxon>
        <taxon>Gammaproteobacteria</taxon>
        <taxon>Pseudomonadales</taxon>
        <taxon>Pseudomonadaceae</taxon>
        <taxon>Pseudomonas</taxon>
    </lineage>
</organism>
<sequence>MEALLRGRPDPQQLLARVRHTDMRAFVEAVWRGFKQRLDNQPEAARKAELCGAVAHFSERLRLNAEQDAVALNVTRVTSAADHLYSTSGYSIWFAPAGFEYQLRLFDREGDRLNEGSAVRVTPHAPLLVEGSRQVVAMSPREQAHLVFSLNMPVPGSDIEVFDSNTLARVAWFPADPQASRFLLLLEALQRIGDPHLEQVAGELIFHHHPAVRWQAFLVLMQHSPENLGQYSEILGSLANPGLDAMLAQYCAEGVA</sequence>
<dbReference type="RefSeq" id="WP_323453772.1">
    <property type="nucleotide sequence ID" value="NZ_JAYFUI010000180.1"/>
</dbReference>
<keyword evidence="2" id="KW-1185">Reference proteome</keyword>
<evidence type="ECO:0000313" key="1">
    <source>
        <dbReference type="EMBL" id="MEA5673045.1"/>
    </source>
</evidence>
<gene>
    <name evidence="1" type="ORF">VA602_17075</name>
</gene>
<evidence type="ECO:0000313" key="2">
    <source>
        <dbReference type="Proteomes" id="UP001302573"/>
    </source>
</evidence>
<proteinExistence type="predicted"/>
<accession>A0ABU5VI68</accession>
<protein>
    <submittedName>
        <fullName evidence="1">Uncharacterized protein</fullName>
    </submittedName>
</protein>
<comment type="caution">
    <text evidence="1">The sequence shown here is derived from an EMBL/GenBank/DDBJ whole genome shotgun (WGS) entry which is preliminary data.</text>
</comment>
<name>A0ABU5VI68_9PSED</name>